<dbReference type="EMBL" id="BARS01027270">
    <property type="protein sequence ID" value="GAG10065.1"/>
    <property type="molecule type" value="Genomic_DNA"/>
</dbReference>
<dbReference type="SUPFAM" id="SSF50486">
    <property type="entry name" value="FMT C-terminal domain-like"/>
    <property type="match status" value="1"/>
</dbReference>
<comment type="caution">
    <text evidence="5">The sequence shown here is derived from an EMBL/GenBank/DDBJ whole genome shotgun (WGS) entry which is preliminary data.</text>
</comment>
<accession>X0UWE3</accession>
<dbReference type="PANTHER" id="PTHR10429">
    <property type="entry name" value="DNA-3-METHYLADENINE GLYCOSYLASE"/>
    <property type="match status" value="1"/>
</dbReference>
<dbReference type="InterPro" id="IPR003180">
    <property type="entry name" value="MPG"/>
</dbReference>
<dbReference type="GO" id="GO:0003905">
    <property type="term" value="F:alkylbase DNA N-glycosylase activity"/>
    <property type="evidence" value="ECO:0007669"/>
    <property type="project" value="InterPro"/>
</dbReference>
<organism evidence="5">
    <name type="scientific">marine sediment metagenome</name>
    <dbReference type="NCBI Taxonomy" id="412755"/>
    <lineage>
        <taxon>unclassified sequences</taxon>
        <taxon>metagenomes</taxon>
        <taxon>ecological metagenomes</taxon>
    </lineage>
</organism>
<comment type="similarity">
    <text evidence="1">Belongs to the DNA glycosylase MPG family.</text>
</comment>
<evidence type="ECO:0000256" key="3">
    <source>
        <dbReference type="ARBA" id="ARBA00022801"/>
    </source>
</evidence>
<dbReference type="NCBIfam" id="NF002003">
    <property type="entry name" value="PRK00802.1-3"/>
    <property type="match status" value="1"/>
</dbReference>
<keyword evidence="4" id="KW-0234">DNA repair</keyword>
<dbReference type="CDD" id="cd00540">
    <property type="entry name" value="AAG"/>
    <property type="match status" value="1"/>
</dbReference>
<evidence type="ECO:0000313" key="5">
    <source>
        <dbReference type="EMBL" id="GAG10065.1"/>
    </source>
</evidence>
<dbReference type="NCBIfam" id="TIGR00567">
    <property type="entry name" value="3mg"/>
    <property type="match status" value="1"/>
</dbReference>
<evidence type="ECO:0000256" key="2">
    <source>
        <dbReference type="ARBA" id="ARBA00022763"/>
    </source>
</evidence>
<dbReference type="PANTHER" id="PTHR10429:SF0">
    <property type="entry name" value="DNA-3-METHYLADENINE GLYCOSYLASE"/>
    <property type="match status" value="1"/>
</dbReference>
<dbReference type="GO" id="GO:0006284">
    <property type="term" value="P:base-excision repair"/>
    <property type="evidence" value="ECO:0007669"/>
    <property type="project" value="InterPro"/>
</dbReference>
<evidence type="ECO:0000256" key="1">
    <source>
        <dbReference type="ARBA" id="ARBA00009232"/>
    </source>
</evidence>
<dbReference type="InterPro" id="IPR011034">
    <property type="entry name" value="Formyl_transferase-like_C_sf"/>
</dbReference>
<gene>
    <name evidence="5" type="ORF">S01H1_42856</name>
</gene>
<feature type="non-terminal residue" evidence="5">
    <location>
        <position position="1"/>
    </location>
</feature>
<dbReference type="InterPro" id="IPR036995">
    <property type="entry name" value="MPG_sf"/>
</dbReference>
<name>X0UWE3_9ZZZZ</name>
<keyword evidence="3" id="KW-0378">Hydrolase</keyword>
<evidence type="ECO:0000256" key="4">
    <source>
        <dbReference type="ARBA" id="ARBA00023204"/>
    </source>
</evidence>
<reference evidence="5" key="1">
    <citation type="journal article" date="2014" name="Front. Microbiol.">
        <title>High frequency of phylogenetically diverse reductive dehalogenase-homologous genes in deep subseafloor sedimentary metagenomes.</title>
        <authorList>
            <person name="Kawai M."/>
            <person name="Futagami T."/>
            <person name="Toyoda A."/>
            <person name="Takaki Y."/>
            <person name="Nishi S."/>
            <person name="Hori S."/>
            <person name="Arai W."/>
            <person name="Tsubouchi T."/>
            <person name="Morono Y."/>
            <person name="Uchiyama I."/>
            <person name="Ito T."/>
            <person name="Fujiyama A."/>
            <person name="Inagaki F."/>
            <person name="Takami H."/>
        </authorList>
    </citation>
    <scope>NUCLEOTIDE SEQUENCE</scope>
    <source>
        <strain evidence="5">Expedition CK06-06</strain>
    </source>
</reference>
<dbReference type="GO" id="GO:0003677">
    <property type="term" value="F:DNA binding"/>
    <property type="evidence" value="ECO:0007669"/>
    <property type="project" value="InterPro"/>
</dbReference>
<keyword evidence="2" id="KW-0227">DNA damage</keyword>
<protein>
    <recommendedName>
        <fullName evidence="6">3-methyladenine DNA glycosylase</fullName>
    </recommendedName>
</protein>
<dbReference type="AlphaFoldDB" id="X0UWE3"/>
<dbReference type="Gene3D" id="3.10.300.10">
    <property type="entry name" value="Methylpurine-DNA glycosylase (MPG)"/>
    <property type="match status" value="1"/>
</dbReference>
<dbReference type="HAMAP" id="MF_00527">
    <property type="entry name" value="3MGH"/>
    <property type="match status" value="1"/>
</dbReference>
<dbReference type="Pfam" id="PF02245">
    <property type="entry name" value="Pur_DNA_glyco"/>
    <property type="match status" value="1"/>
</dbReference>
<sequence length="152" mass="16950">VETEAYVGFKDPASHACRGMTPRNEVMFGEPGYAYVYITYGIHHCLNLVTEREGYPAAVLIRALEPGDGVELMKKRRGRRKLKDLTSGPAKLCQVLGIGRGLNGADLCSDLIFVQDRGEVARRIVSSSRIGIKEGKDKKWRFFVDGNEFVSR</sequence>
<proteinExistence type="inferred from homology"/>
<evidence type="ECO:0008006" key="6">
    <source>
        <dbReference type="Google" id="ProtNLM"/>
    </source>
</evidence>